<dbReference type="RefSeq" id="WP_344990494.1">
    <property type="nucleotide sequence ID" value="NZ_BAABFR010000005.1"/>
</dbReference>
<evidence type="ECO:0000313" key="2">
    <source>
        <dbReference type="Proteomes" id="UP001500635"/>
    </source>
</evidence>
<dbReference type="EMBL" id="BAABFR010000005">
    <property type="protein sequence ID" value="GAA4384726.1"/>
    <property type="molecule type" value="Genomic_DNA"/>
</dbReference>
<evidence type="ECO:0008006" key="3">
    <source>
        <dbReference type="Google" id="ProtNLM"/>
    </source>
</evidence>
<keyword evidence="2" id="KW-1185">Reference proteome</keyword>
<name>A0ABP8J475_9ACTN</name>
<reference evidence="2" key="1">
    <citation type="journal article" date="2019" name="Int. J. Syst. Evol. Microbiol.">
        <title>The Global Catalogue of Microorganisms (GCM) 10K type strain sequencing project: providing services to taxonomists for standard genome sequencing and annotation.</title>
        <authorList>
            <consortium name="The Broad Institute Genomics Platform"/>
            <consortium name="The Broad Institute Genome Sequencing Center for Infectious Disease"/>
            <person name="Wu L."/>
            <person name="Ma J."/>
        </authorList>
    </citation>
    <scope>NUCLEOTIDE SEQUENCE [LARGE SCALE GENOMIC DNA]</scope>
    <source>
        <strain evidence="2">JCM 17688</strain>
    </source>
</reference>
<evidence type="ECO:0000313" key="1">
    <source>
        <dbReference type="EMBL" id="GAA4384726.1"/>
    </source>
</evidence>
<accession>A0ABP8J475</accession>
<dbReference type="Proteomes" id="UP001500635">
    <property type="component" value="Unassembled WGS sequence"/>
</dbReference>
<sequence>MVTTIVGRTANRAQTEYDRSINAEFVDRFTGLRCVVAAPNARPEVWHDYVDGVRAAYRSWGVDDAFDFAEVATGRSTTLFCAVLDDAGEVVAGHRVQGPYIAAAQSHALVEWAGQSGQRALVDAIEDRLAGGLVEVKSAFVSYKGREASAVANLLSRVSLSLMGLTGSRHMMATAAEHVLRRWEEGGGRVDWTVPPTPYPDPRYTTRVMFWDWNRMAADASADLWPTMVTEYEALGGGLWAGSLPLPQVSASEFVRIAD</sequence>
<protein>
    <recommendedName>
        <fullName evidence="3">N-acetyltransferase domain-containing protein</fullName>
    </recommendedName>
</protein>
<proteinExistence type="predicted"/>
<comment type="caution">
    <text evidence="1">The sequence shown here is derived from an EMBL/GenBank/DDBJ whole genome shotgun (WGS) entry which is preliminary data.</text>
</comment>
<gene>
    <name evidence="1" type="ORF">GCM10023147_05500</name>
</gene>
<organism evidence="1 2">
    <name type="scientific">Tsukamurella soli</name>
    <dbReference type="NCBI Taxonomy" id="644556"/>
    <lineage>
        <taxon>Bacteria</taxon>
        <taxon>Bacillati</taxon>
        <taxon>Actinomycetota</taxon>
        <taxon>Actinomycetes</taxon>
        <taxon>Mycobacteriales</taxon>
        <taxon>Tsukamurellaceae</taxon>
        <taxon>Tsukamurella</taxon>
    </lineage>
</organism>